<gene>
    <name evidence="11" type="ORF">R1sor_027115</name>
</gene>
<proteinExistence type="inferred from homology"/>
<dbReference type="GO" id="GO:0008810">
    <property type="term" value="F:cellulase activity"/>
    <property type="evidence" value="ECO:0007669"/>
    <property type="project" value="UniProtKB-EC"/>
</dbReference>
<dbReference type="InterPro" id="IPR001701">
    <property type="entry name" value="Glyco_hydro_9"/>
</dbReference>
<dbReference type="InterPro" id="IPR018221">
    <property type="entry name" value="Glyco_hydro_9_His_AS"/>
</dbReference>
<dbReference type="EMBL" id="JBJQOH010000008">
    <property type="protein sequence ID" value="KAL3677167.1"/>
    <property type="molecule type" value="Genomic_DNA"/>
</dbReference>
<keyword evidence="6 8" id="KW-0326">Glycosidase</keyword>
<dbReference type="PROSITE" id="PS00592">
    <property type="entry name" value="GH9_2"/>
    <property type="match status" value="1"/>
</dbReference>
<protein>
    <recommendedName>
        <fullName evidence="9">Endoglucanase</fullName>
        <ecNumber evidence="9">3.2.1.4</ecNumber>
    </recommendedName>
</protein>
<accession>A0ABD3GG75</accession>
<evidence type="ECO:0000256" key="3">
    <source>
        <dbReference type="ARBA" id="ARBA00022801"/>
    </source>
</evidence>
<dbReference type="Pfam" id="PF00759">
    <property type="entry name" value="Glyco_hydro_9"/>
    <property type="match status" value="1"/>
</dbReference>
<evidence type="ECO:0000256" key="5">
    <source>
        <dbReference type="ARBA" id="ARBA00023277"/>
    </source>
</evidence>
<dbReference type="FunFam" id="1.50.10.10:FF:000020">
    <property type="entry name" value="Endoglucanase"/>
    <property type="match status" value="1"/>
</dbReference>
<evidence type="ECO:0000256" key="6">
    <source>
        <dbReference type="ARBA" id="ARBA00023295"/>
    </source>
</evidence>
<feature type="active site" evidence="8">
    <location>
        <position position="432"/>
    </location>
</feature>
<keyword evidence="3 8" id="KW-0378">Hydrolase</keyword>
<evidence type="ECO:0000256" key="7">
    <source>
        <dbReference type="ARBA" id="ARBA00023326"/>
    </source>
</evidence>
<keyword evidence="7 8" id="KW-0624">Polysaccharide degradation</keyword>
<keyword evidence="12" id="KW-1185">Reference proteome</keyword>
<evidence type="ECO:0000256" key="4">
    <source>
        <dbReference type="ARBA" id="ARBA00023001"/>
    </source>
</evidence>
<dbReference type="PANTHER" id="PTHR22298">
    <property type="entry name" value="ENDO-1,4-BETA-GLUCANASE"/>
    <property type="match status" value="1"/>
</dbReference>
<dbReference type="InterPro" id="IPR008928">
    <property type="entry name" value="6-hairpin_glycosidase_sf"/>
</dbReference>
<evidence type="ECO:0000313" key="11">
    <source>
        <dbReference type="EMBL" id="KAL3677167.1"/>
    </source>
</evidence>
<evidence type="ECO:0000313" key="12">
    <source>
        <dbReference type="Proteomes" id="UP001633002"/>
    </source>
</evidence>
<dbReference type="SUPFAM" id="SSF48208">
    <property type="entry name" value="Six-hairpin glycosidases"/>
    <property type="match status" value="1"/>
</dbReference>
<dbReference type="Proteomes" id="UP001633002">
    <property type="component" value="Unassembled WGS sequence"/>
</dbReference>
<evidence type="ECO:0000256" key="2">
    <source>
        <dbReference type="ARBA" id="ARBA00007072"/>
    </source>
</evidence>
<reference evidence="11 12" key="1">
    <citation type="submission" date="2024-09" db="EMBL/GenBank/DDBJ databases">
        <title>Chromosome-scale assembly of Riccia sorocarpa.</title>
        <authorList>
            <person name="Paukszto L."/>
        </authorList>
    </citation>
    <scope>NUCLEOTIDE SEQUENCE [LARGE SCALE GENOMIC DNA]</scope>
    <source>
        <strain evidence="11">LP-2024</strain>
        <tissue evidence="11">Aerial parts of the thallus</tissue>
    </source>
</reference>
<evidence type="ECO:0000256" key="1">
    <source>
        <dbReference type="ARBA" id="ARBA00000966"/>
    </source>
</evidence>
<dbReference type="Gene3D" id="1.50.10.10">
    <property type="match status" value="1"/>
</dbReference>
<comment type="caution">
    <text evidence="11">The sequence shown here is derived from an EMBL/GenBank/DDBJ whole genome shotgun (WGS) entry which is preliminary data.</text>
</comment>
<comment type="catalytic activity">
    <reaction evidence="1 9">
        <text>Endohydrolysis of (1-&gt;4)-beta-D-glucosidic linkages in cellulose, lichenin and cereal beta-D-glucans.</text>
        <dbReference type="EC" id="3.2.1.4"/>
    </reaction>
</comment>
<evidence type="ECO:0000259" key="10">
    <source>
        <dbReference type="Pfam" id="PF00759"/>
    </source>
</evidence>
<dbReference type="InterPro" id="IPR012341">
    <property type="entry name" value="6hp_glycosidase-like_sf"/>
</dbReference>
<evidence type="ECO:0000256" key="9">
    <source>
        <dbReference type="RuleBase" id="RU361166"/>
    </source>
</evidence>
<dbReference type="EC" id="3.2.1.4" evidence="9"/>
<comment type="similarity">
    <text evidence="2 8 9">Belongs to the glycosyl hydrolase 9 (cellulase E) family.</text>
</comment>
<feature type="domain" description="Glycoside hydrolase family 9" evidence="10">
    <location>
        <begin position="45"/>
        <end position="506"/>
    </location>
</feature>
<keyword evidence="4 9" id="KW-0136">Cellulose degradation</keyword>
<dbReference type="GO" id="GO:0030245">
    <property type="term" value="P:cellulose catabolic process"/>
    <property type="evidence" value="ECO:0007669"/>
    <property type="project" value="UniProtKB-KW"/>
</dbReference>
<sequence>MQPIFESKSSNRSMGLNRLISAFLAIGLVLYSGKACARSDDKHDYKHALRLSFYFLEAQRSGYLPTNQRVKWRSDSALTDGYEQEVDLVGGYYDAGDNVKFQLPMAFTVTILSWSVIEYAAQLSKLHQLRHALDAIKWGTDYFIKAHSSSDVLWVEVGDGYSDHQCWQRPEDMTTSRKAYKVDTQNPGSEVAAETAAAMAAASIVFQQVDRQYSATLLFRAKQLFRFADAHRGSYSDSVPIARRFYGSGPSKYEDELLWAAFWLFWATDDQFYLHYAVKNARTLGGTEWAVTEFGWDMKFAGVQVLASKVLLERREGNNSSVLQAYKNKAEHLMCSCLNRSGVISHRRTPGGLLWFQSWNNLQFVTSASFLLVVYGDLLARANQKLICGGTVIPTSEIEKFVKSQVDYILGTNPMNMSYMVGFGSKYPRFVHHRGASIISLKKDNRSVGCFEGYKVWYRSMQPDPNQLTGAIVGGPFMNDSYVDRRDNWDGGEACTYNNAFIVGLLARVEKK</sequence>
<evidence type="ECO:0000256" key="8">
    <source>
        <dbReference type="PROSITE-ProRule" id="PRU10059"/>
    </source>
</evidence>
<dbReference type="AlphaFoldDB" id="A0ABD3GG75"/>
<name>A0ABD3GG75_9MARC</name>
<keyword evidence="5 8" id="KW-0119">Carbohydrate metabolism</keyword>
<organism evidence="11 12">
    <name type="scientific">Riccia sorocarpa</name>
    <dbReference type="NCBI Taxonomy" id="122646"/>
    <lineage>
        <taxon>Eukaryota</taxon>
        <taxon>Viridiplantae</taxon>
        <taxon>Streptophyta</taxon>
        <taxon>Embryophyta</taxon>
        <taxon>Marchantiophyta</taxon>
        <taxon>Marchantiopsida</taxon>
        <taxon>Marchantiidae</taxon>
        <taxon>Marchantiales</taxon>
        <taxon>Ricciaceae</taxon>
        <taxon>Riccia</taxon>
    </lineage>
</organism>